<dbReference type="SUPFAM" id="SSF52141">
    <property type="entry name" value="Uracil-DNA glycosylase-like"/>
    <property type="match status" value="1"/>
</dbReference>
<keyword evidence="9" id="KW-0408">Iron</keyword>
<evidence type="ECO:0000256" key="8">
    <source>
        <dbReference type="ARBA" id="ARBA00022801"/>
    </source>
</evidence>
<sequence>MRSMRIRPMRPYLAVGCGATYTRRLTVRCFFANGTTNGRSVSFGSHGALIEGMKALKGDPLETTGSKVVTYRGSPNAKIMVIGEAPGAEEDRQGKPFVGKSGQLLDNILGSVGFVEDDVYITNIVKRRPPNNRTPLKWEILAYKPWIAEEIRLIDPSIIMLVGRTSAQTVLRSICSPDARLPISKIRGKWYEHEGKWLIPLFHPSYLLRNPQKTPGSPKALTWQDIKGVRSKMDALRLGEE</sequence>
<comment type="similarity">
    <text evidence="2">Belongs to the uracil-DNA glycosylase (UDG) superfamily. Type 4 (UDGa) family.</text>
</comment>
<evidence type="ECO:0000313" key="13">
    <source>
        <dbReference type="EMBL" id="CAE0192169.1"/>
    </source>
</evidence>
<dbReference type="CDD" id="cd10030">
    <property type="entry name" value="UDG-F4_TTUDGA_SPO1dp_like"/>
    <property type="match status" value="1"/>
</dbReference>
<evidence type="ECO:0000259" key="12">
    <source>
        <dbReference type="SMART" id="SM00986"/>
    </source>
</evidence>
<gene>
    <name evidence="13" type="ORF">CROS1456_LOCUS5259</name>
</gene>
<dbReference type="GO" id="GO:0051539">
    <property type="term" value="F:4 iron, 4 sulfur cluster binding"/>
    <property type="evidence" value="ECO:0007669"/>
    <property type="project" value="UniProtKB-KW"/>
</dbReference>
<keyword evidence="10" id="KW-0411">Iron-sulfur</keyword>
<evidence type="ECO:0000256" key="4">
    <source>
        <dbReference type="ARBA" id="ARBA00019403"/>
    </source>
</evidence>
<dbReference type="SMART" id="SM00987">
    <property type="entry name" value="UreE_C"/>
    <property type="match status" value="1"/>
</dbReference>
<accession>A0A7S3CC74</accession>
<keyword evidence="11" id="KW-0234">DNA repair</keyword>
<dbReference type="Pfam" id="PF03167">
    <property type="entry name" value="UDG"/>
    <property type="match status" value="1"/>
</dbReference>
<dbReference type="PANTHER" id="PTHR33693:SF1">
    <property type="entry name" value="TYPE-4 URACIL-DNA GLYCOSYLASE"/>
    <property type="match status" value="1"/>
</dbReference>
<keyword evidence="5" id="KW-0004">4Fe-4S</keyword>
<keyword evidence="7" id="KW-0227">DNA damage</keyword>
<proteinExistence type="inferred from homology"/>
<evidence type="ECO:0000256" key="10">
    <source>
        <dbReference type="ARBA" id="ARBA00023014"/>
    </source>
</evidence>
<dbReference type="PANTHER" id="PTHR33693">
    <property type="entry name" value="TYPE-5 URACIL-DNA GLYCOSYLASE"/>
    <property type="match status" value="1"/>
</dbReference>
<dbReference type="InterPro" id="IPR051536">
    <property type="entry name" value="UDG_Type-4/5"/>
</dbReference>
<dbReference type="InterPro" id="IPR036895">
    <property type="entry name" value="Uracil-DNA_glycosylase-like_sf"/>
</dbReference>
<organism evidence="13">
    <name type="scientific">Chloropicon roscoffensis</name>
    <dbReference type="NCBI Taxonomy" id="1461544"/>
    <lineage>
        <taxon>Eukaryota</taxon>
        <taxon>Viridiplantae</taxon>
        <taxon>Chlorophyta</taxon>
        <taxon>Chloropicophyceae</taxon>
        <taxon>Chloropicales</taxon>
        <taxon>Chloropicaceae</taxon>
        <taxon>Chloropicon</taxon>
    </lineage>
</organism>
<dbReference type="EC" id="3.2.2.27" evidence="3"/>
<evidence type="ECO:0000256" key="7">
    <source>
        <dbReference type="ARBA" id="ARBA00022763"/>
    </source>
</evidence>
<evidence type="ECO:0000256" key="11">
    <source>
        <dbReference type="ARBA" id="ARBA00023204"/>
    </source>
</evidence>
<dbReference type="Gene3D" id="3.40.470.10">
    <property type="entry name" value="Uracil-DNA glycosylase-like domain"/>
    <property type="match status" value="1"/>
</dbReference>
<evidence type="ECO:0000256" key="2">
    <source>
        <dbReference type="ARBA" id="ARBA00006521"/>
    </source>
</evidence>
<evidence type="ECO:0000256" key="9">
    <source>
        <dbReference type="ARBA" id="ARBA00023004"/>
    </source>
</evidence>
<evidence type="ECO:0000256" key="6">
    <source>
        <dbReference type="ARBA" id="ARBA00022723"/>
    </source>
</evidence>
<evidence type="ECO:0000256" key="1">
    <source>
        <dbReference type="ARBA" id="ARBA00001400"/>
    </source>
</evidence>
<dbReference type="EMBL" id="HBHZ01006812">
    <property type="protein sequence ID" value="CAE0192169.1"/>
    <property type="molecule type" value="Transcribed_RNA"/>
</dbReference>
<dbReference type="GO" id="GO:0006281">
    <property type="term" value="P:DNA repair"/>
    <property type="evidence" value="ECO:0007669"/>
    <property type="project" value="UniProtKB-KW"/>
</dbReference>
<keyword evidence="6" id="KW-0479">Metal-binding</keyword>
<reference evidence="13" key="1">
    <citation type="submission" date="2021-01" db="EMBL/GenBank/DDBJ databases">
        <authorList>
            <person name="Corre E."/>
            <person name="Pelletier E."/>
            <person name="Niang G."/>
            <person name="Scheremetjew M."/>
            <person name="Finn R."/>
            <person name="Kale V."/>
            <person name="Holt S."/>
            <person name="Cochrane G."/>
            <person name="Meng A."/>
            <person name="Brown T."/>
            <person name="Cohen L."/>
        </authorList>
    </citation>
    <scope>NUCLEOTIDE SEQUENCE</scope>
    <source>
        <strain evidence="13">RCC1871</strain>
    </source>
</reference>
<dbReference type="GO" id="GO:0004844">
    <property type="term" value="F:uracil DNA N-glycosylase activity"/>
    <property type="evidence" value="ECO:0007669"/>
    <property type="project" value="UniProtKB-EC"/>
</dbReference>
<evidence type="ECO:0000256" key="3">
    <source>
        <dbReference type="ARBA" id="ARBA00012030"/>
    </source>
</evidence>
<dbReference type="InterPro" id="IPR005122">
    <property type="entry name" value="Uracil-DNA_glycosylase-like"/>
</dbReference>
<dbReference type="InterPro" id="IPR005273">
    <property type="entry name" value="Ura-DNA_glyco_family4"/>
</dbReference>
<protein>
    <recommendedName>
        <fullName evidence="4">Type-4 uracil-DNA glycosylase</fullName>
        <ecNumber evidence="3">3.2.2.27</ecNumber>
    </recommendedName>
</protein>
<name>A0A7S3CC74_9CHLO</name>
<evidence type="ECO:0000256" key="5">
    <source>
        <dbReference type="ARBA" id="ARBA00022485"/>
    </source>
</evidence>
<comment type="catalytic activity">
    <reaction evidence="1">
        <text>Hydrolyzes single-stranded DNA or mismatched double-stranded DNA and polynucleotides, releasing free uracil.</text>
        <dbReference type="EC" id="3.2.2.27"/>
    </reaction>
</comment>
<dbReference type="GO" id="GO:0046872">
    <property type="term" value="F:metal ion binding"/>
    <property type="evidence" value="ECO:0007669"/>
    <property type="project" value="UniProtKB-KW"/>
</dbReference>
<keyword evidence="8" id="KW-0378">Hydrolase</keyword>
<dbReference type="SMART" id="SM00986">
    <property type="entry name" value="UDG"/>
    <property type="match status" value="1"/>
</dbReference>
<feature type="domain" description="Uracil-DNA glycosylase-like" evidence="12">
    <location>
        <begin position="70"/>
        <end position="227"/>
    </location>
</feature>
<dbReference type="AlphaFoldDB" id="A0A7S3CC74"/>
<dbReference type="NCBIfam" id="TIGR00758">
    <property type="entry name" value="UDG_fam4"/>
    <property type="match status" value="1"/>
</dbReference>